<dbReference type="Proteomes" id="UP000785679">
    <property type="component" value="Unassembled WGS sequence"/>
</dbReference>
<proteinExistence type="predicted"/>
<accession>A0A8J8TA81</accession>
<name>A0A8J8TA81_HALGN</name>
<dbReference type="AlphaFoldDB" id="A0A8J8TA81"/>
<gene>
    <name evidence="1" type="ORF">FGO68_gene14210</name>
</gene>
<evidence type="ECO:0000313" key="1">
    <source>
        <dbReference type="EMBL" id="TNV87018.1"/>
    </source>
</evidence>
<sequence length="102" mass="12228">MTHHNLDEQLQRRYVWKKDYRQPINHPSHEKDYIITESEKCISSQVIVQRAKSYSKLLILKLLSVLPQPIENQEGNSRQNERKSYRNRAWPTFFGGRGFTIR</sequence>
<evidence type="ECO:0000313" key="2">
    <source>
        <dbReference type="Proteomes" id="UP000785679"/>
    </source>
</evidence>
<organism evidence="1 2">
    <name type="scientific">Halteria grandinella</name>
    <dbReference type="NCBI Taxonomy" id="5974"/>
    <lineage>
        <taxon>Eukaryota</taxon>
        <taxon>Sar</taxon>
        <taxon>Alveolata</taxon>
        <taxon>Ciliophora</taxon>
        <taxon>Intramacronucleata</taxon>
        <taxon>Spirotrichea</taxon>
        <taxon>Stichotrichia</taxon>
        <taxon>Sporadotrichida</taxon>
        <taxon>Halteriidae</taxon>
        <taxon>Halteria</taxon>
    </lineage>
</organism>
<protein>
    <submittedName>
        <fullName evidence="1">Uncharacterized protein</fullName>
    </submittedName>
</protein>
<comment type="caution">
    <text evidence="1">The sequence shown here is derived from an EMBL/GenBank/DDBJ whole genome shotgun (WGS) entry which is preliminary data.</text>
</comment>
<dbReference type="EMBL" id="RRYP01000673">
    <property type="protein sequence ID" value="TNV87018.1"/>
    <property type="molecule type" value="Genomic_DNA"/>
</dbReference>
<reference evidence="1" key="1">
    <citation type="submission" date="2019-06" db="EMBL/GenBank/DDBJ databases">
        <authorList>
            <person name="Zheng W."/>
        </authorList>
    </citation>
    <scope>NUCLEOTIDE SEQUENCE</scope>
    <source>
        <strain evidence="1">QDHG01</strain>
    </source>
</reference>
<keyword evidence="2" id="KW-1185">Reference proteome</keyword>